<reference evidence="4" key="1">
    <citation type="submission" date="2015-07" db="EMBL/GenBank/DDBJ databases">
        <title>Annotation of Plasmodium falciparum IGH-CR14.</title>
        <authorList>
            <consortium name="The Broad Institute Genome Sequencing Platform"/>
            <person name="Volkman S.K."/>
            <person name="Neafsey D.E."/>
            <person name="Dash A.P."/>
            <person name="Chitnis C.E."/>
            <person name="Hartl D.L."/>
            <person name="Young S.K."/>
            <person name="Zeng Q."/>
            <person name="Koehrsen M."/>
            <person name="Alvarado L."/>
            <person name="Berlin A."/>
            <person name="Borenstein D."/>
            <person name="Chapman S.B."/>
            <person name="Chen Z."/>
            <person name="Engels R."/>
            <person name="Freedman E."/>
            <person name="Gellesch M."/>
            <person name="Goldberg J."/>
            <person name="Griggs A."/>
            <person name="Gujja S."/>
            <person name="Heilman E.R."/>
            <person name="Heiman D.I."/>
            <person name="Howarth C."/>
            <person name="Jen D."/>
            <person name="Larson L."/>
            <person name="Mehta T."/>
            <person name="Neiman D."/>
            <person name="Park D."/>
            <person name="Pearson M."/>
            <person name="Roberts A."/>
            <person name="Saif S."/>
            <person name="Shea T."/>
            <person name="Shenoy N."/>
            <person name="Sisk P."/>
            <person name="Stolte C."/>
            <person name="Sykes S."/>
            <person name="Walk T."/>
            <person name="White J."/>
            <person name="Yandava C."/>
            <person name="Haas B."/>
            <person name="Henn M.R."/>
            <person name="Nusbaum C."/>
            <person name="Birren B."/>
        </authorList>
    </citation>
    <scope>NUCLEOTIDE SEQUENCE [LARGE SCALE GENOMIC DNA]</scope>
    <source>
        <strain evidence="4">IGH-CR14</strain>
    </source>
</reference>
<name>A0A0L1IGN5_PLAFA</name>
<evidence type="ECO:0000256" key="1">
    <source>
        <dbReference type="ARBA" id="ARBA00022679"/>
    </source>
</evidence>
<evidence type="ECO:0008006" key="5">
    <source>
        <dbReference type="Google" id="ProtNLM"/>
    </source>
</evidence>
<dbReference type="Proteomes" id="UP000054562">
    <property type="component" value="Unassembled WGS sequence"/>
</dbReference>
<proteinExistence type="predicted"/>
<evidence type="ECO:0000313" key="3">
    <source>
        <dbReference type="EMBL" id="KNG78789.1"/>
    </source>
</evidence>
<dbReference type="Gene3D" id="3.40.630.30">
    <property type="match status" value="1"/>
</dbReference>
<reference evidence="4" key="2">
    <citation type="submission" date="2015-07" db="EMBL/GenBank/DDBJ databases">
        <title>The genome sequence of Plasmodium falciparum IGH-CR14.</title>
        <authorList>
            <consortium name="The Broad Institute Genome Sequencing Platform"/>
            <person name="Volkman S.K."/>
            <person name="Neafsey D.E."/>
            <person name="Dash A.P."/>
            <person name="Chitnis C.E."/>
            <person name="Hartl D.L."/>
            <person name="Young S.K."/>
            <person name="Kodira C.D."/>
            <person name="Zeng Q."/>
            <person name="Koehrsen M."/>
            <person name="Godfrey P."/>
            <person name="Alvarado L."/>
            <person name="Berlin A."/>
            <person name="Borenstein D."/>
            <person name="Chen Z."/>
            <person name="Engels R."/>
            <person name="Freedman E."/>
            <person name="Gellesch M."/>
            <person name="Goldberg J."/>
            <person name="Griggs A."/>
            <person name="Gujja S."/>
            <person name="Heiman D."/>
            <person name="Hepburn T."/>
            <person name="Howarth C."/>
            <person name="Jen D."/>
            <person name="Larson L."/>
            <person name="Lewis B."/>
            <person name="Mehta T."/>
            <person name="Park D."/>
            <person name="Pearson M."/>
            <person name="Roberts A."/>
            <person name="Saif S."/>
            <person name="Shea T."/>
            <person name="Shenoy N."/>
            <person name="Sisk P."/>
            <person name="Stolte C."/>
            <person name="Sykes S."/>
            <person name="Walk T."/>
            <person name="White J."/>
            <person name="Yandava C."/>
            <person name="Wirth D.F."/>
            <person name="Nusbaum C."/>
            <person name="Birren B."/>
        </authorList>
    </citation>
    <scope>NUCLEOTIDE SEQUENCE [LARGE SCALE GENOMIC DNA]</scope>
    <source>
        <strain evidence="4">IGH-CR14</strain>
    </source>
</reference>
<dbReference type="EMBL" id="GG665724">
    <property type="protein sequence ID" value="KNG78789.1"/>
    <property type="molecule type" value="Genomic_DNA"/>
</dbReference>
<gene>
    <name evidence="3" type="ORF">PFMG_04960</name>
</gene>
<dbReference type="AlphaFoldDB" id="A0A0L1IGN5"/>
<dbReference type="GO" id="GO:0004596">
    <property type="term" value="F:protein-N-terminal amino-acid acetyltransferase activity"/>
    <property type="evidence" value="ECO:0007669"/>
    <property type="project" value="InterPro"/>
</dbReference>
<organism evidence="3 4">
    <name type="scientific">Plasmodium falciparum IGH-CR14</name>
    <dbReference type="NCBI Taxonomy" id="580059"/>
    <lineage>
        <taxon>Eukaryota</taxon>
        <taxon>Sar</taxon>
        <taxon>Alveolata</taxon>
        <taxon>Apicomplexa</taxon>
        <taxon>Aconoidasida</taxon>
        <taxon>Haemosporida</taxon>
        <taxon>Plasmodiidae</taxon>
        <taxon>Plasmodium</taxon>
        <taxon>Plasmodium (Laverania)</taxon>
    </lineage>
</organism>
<dbReference type="PANTHER" id="PTHR45896">
    <property type="entry name" value="N-ALPHA-ACETYLTRANSFERASE 30"/>
    <property type="match status" value="1"/>
</dbReference>
<dbReference type="InterPro" id="IPR044542">
    <property type="entry name" value="NAA30-like"/>
</dbReference>
<protein>
    <recommendedName>
        <fullName evidence="5">N-acetyltransferase domain-containing protein</fullName>
    </recommendedName>
</protein>
<dbReference type="GO" id="GO:0031417">
    <property type="term" value="C:NatC complex"/>
    <property type="evidence" value="ECO:0007669"/>
    <property type="project" value="TreeGrafter"/>
</dbReference>
<keyword evidence="2" id="KW-0012">Acyltransferase</keyword>
<dbReference type="InterPro" id="IPR016181">
    <property type="entry name" value="Acyl_CoA_acyltransferase"/>
</dbReference>
<dbReference type="SUPFAM" id="SSF55729">
    <property type="entry name" value="Acyl-CoA N-acyltransferases (Nat)"/>
    <property type="match status" value="1"/>
</dbReference>
<evidence type="ECO:0000256" key="2">
    <source>
        <dbReference type="ARBA" id="ARBA00023315"/>
    </source>
</evidence>
<dbReference type="OrthoDB" id="249099at2759"/>
<evidence type="ECO:0000313" key="4">
    <source>
        <dbReference type="Proteomes" id="UP000054562"/>
    </source>
</evidence>
<sequence length="211" mass="24840">MNNEVVSEQDEINNKVENYINPFVLADISDLDFEKSIEKSFECNTTISEFYNESLPKKDVYHTMFFDEKEIDIYQFRTFPKNYLNSMYNLLSTELSEPYNIFLLKTVLNDYGEIALMCIFEEQCVGAVISKITTKCKNDETITFGYICSYLLNESIKLMQNIYGINEIHLEAEATNYPTLRFYEKNGFIRVKRKPYYYLSGVDAFKLKKIL</sequence>
<keyword evidence="1" id="KW-0808">Transferase</keyword>
<dbReference type="PANTHER" id="PTHR45896:SF1">
    <property type="entry name" value="N-ALPHA-ACETYLTRANSFERASE 30"/>
    <property type="match status" value="1"/>
</dbReference>
<accession>A0A0L1IGN5</accession>